<dbReference type="AlphaFoldDB" id="A0A2P8FE82"/>
<sequence length="199" mass="21357">MSGRDIAIACRCGAFRAEIQDASPKTGSHLICYCKDCQAGAHALGADEILKPRGGSDIFQTLPNRFRIVAGAEHLACLRLSPKGVLRWYASCCDTPVCTTLPSPKLAFVGVLTALMQGDDVGQMIGPVTTVVHTKFAQPGPGTLRDRGFAKLGLQVLRRHFGAVLKGTARDTPFFDDARQPVVEPRILTLAERQAATPD</sequence>
<gene>
    <name evidence="1" type="ORF">CLV88_10488</name>
</gene>
<dbReference type="RefSeq" id="WP_243403613.1">
    <property type="nucleotide sequence ID" value="NZ_PYGJ01000004.1"/>
</dbReference>
<dbReference type="Proteomes" id="UP000240418">
    <property type="component" value="Unassembled WGS sequence"/>
</dbReference>
<evidence type="ECO:0000313" key="2">
    <source>
        <dbReference type="Proteomes" id="UP000240418"/>
    </source>
</evidence>
<dbReference type="Pfam" id="PF19648">
    <property type="entry name" value="DUF6151"/>
    <property type="match status" value="1"/>
</dbReference>
<comment type="caution">
    <text evidence="1">The sequence shown here is derived from an EMBL/GenBank/DDBJ whole genome shotgun (WGS) entry which is preliminary data.</text>
</comment>
<name>A0A2P8FE82_9RHOB</name>
<reference evidence="1 2" key="1">
    <citation type="submission" date="2018-03" db="EMBL/GenBank/DDBJ databases">
        <title>Genomic Encyclopedia of Archaeal and Bacterial Type Strains, Phase II (KMG-II): from individual species to whole genera.</title>
        <authorList>
            <person name="Goeker M."/>
        </authorList>
    </citation>
    <scope>NUCLEOTIDE SEQUENCE [LARGE SCALE GENOMIC DNA]</scope>
    <source>
        <strain evidence="1 2">DSM 100673</strain>
    </source>
</reference>
<evidence type="ECO:0000313" key="1">
    <source>
        <dbReference type="EMBL" id="PSL20029.1"/>
    </source>
</evidence>
<keyword evidence="2" id="KW-1185">Reference proteome</keyword>
<dbReference type="InterPro" id="IPR046149">
    <property type="entry name" value="DUF6151"/>
</dbReference>
<dbReference type="InterPro" id="IPR011057">
    <property type="entry name" value="Mss4-like_sf"/>
</dbReference>
<accession>A0A2P8FE82</accession>
<dbReference type="SUPFAM" id="SSF51316">
    <property type="entry name" value="Mss4-like"/>
    <property type="match status" value="1"/>
</dbReference>
<evidence type="ECO:0008006" key="3">
    <source>
        <dbReference type="Google" id="ProtNLM"/>
    </source>
</evidence>
<dbReference type="EMBL" id="PYGJ01000004">
    <property type="protein sequence ID" value="PSL20029.1"/>
    <property type="molecule type" value="Genomic_DNA"/>
</dbReference>
<dbReference type="Gene3D" id="3.90.1590.10">
    <property type="entry name" value="glutathione-dependent formaldehyde- activating enzyme (gfa)"/>
    <property type="match status" value="1"/>
</dbReference>
<proteinExistence type="predicted"/>
<protein>
    <recommendedName>
        <fullName evidence="3">CENP-V/GFA domain-containing protein</fullName>
    </recommendedName>
</protein>
<organism evidence="1 2">
    <name type="scientific">Shimia abyssi</name>
    <dbReference type="NCBI Taxonomy" id="1662395"/>
    <lineage>
        <taxon>Bacteria</taxon>
        <taxon>Pseudomonadati</taxon>
        <taxon>Pseudomonadota</taxon>
        <taxon>Alphaproteobacteria</taxon>
        <taxon>Rhodobacterales</taxon>
        <taxon>Roseobacteraceae</taxon>
    </lineage>
</organism>